<name>A0A0S4L4B0_9BACT</name>
<gene>
    <name evidence="1" type="ORF">COMA1_10637</name>
</gene>
<dbReference type="Proteomes" id="UP000199032">
    <property type="component" value="Unassembled WGS sequence"/>
</dbReference>
<evidence type="ECO:0000313" key="1">
    <source>
        <dbReference type="EMBL" id="CUS32455.1"/>
    </source>
</evidence>
<protein>
    <submittedName>
        <fullName evidence="1">Uncharacterized protein</fullName>
    </submittedName>
</protein>
<keyword evidence="2" id="KW-1185">Reference proteome</keyword>
<evidence type="ECO:0000313" key="2">
    <source>
        <dbReference type="Proteomes" id="UP000199032"/>
    </source>
</evidence>
<sequence>MLHDPCAQVSDLATFRAEGTPRISFPRCGLLAEGTDHGGSVTVMADKGKSLPNASAAG</sequence>
<reference evidence="1 2" key="1">
    <citation type="submission" date="2015-10" db="EMBL/GenBank/DDBJ databases">
        <authorList>
            <person name="Gilbert D.G."/>
        </authorList>
    </citation>
    <scope>NUCLEOTIDE SEQUENCE [LARGE SCALE GENOMIC DNA]</scope>
    <source>
        <strain evidence="1">COMA1</strain>
    </source>
</reference>
<proteinExistence type="predicted"/>
<accession>A0A0S4L4B0</accession>
<dbReference type="AlphaFoldDB" id="A0A0S4L4B0"/>
<dbReference type="EMBL" id="CZQA01000001">
    <property type="protein sequence ID" value="CUS32455.1"/>
    <property type="molecule type" value="Genomic_DNA"/>
</dbReference>
<organism evidence="1 2">
    <name type="scientific">Candidatus Nitrospira nitrosa</name>
    <dbReference type="NCBI Taxonomy" id="1742972"/>
    <lineage>
        <taxon>Bacteria</taxon>
        <taxon>Pseudomonadati</taxon>
        <taxon>Nitrospirota</taxon>
        <taxon>Nitrospiria</taxon>
        <taxon>Nitrospirales</taxon>
        <taxon>Nitrospiraceae</taxon>
        <taxon>Nitrospira</taxon>
    </lineage>
</organism>